<evidence type="ECO:0000313" key="2">
    <source>
        <dbReference type="Proteomes" id="UP000601435"/>
    </source>
</evidence>
<evidence type="ECO:0000313" key="1">
    <source>
        <dbReference type="EMBL" id="CAE7411375.1"/>
    </source>
</evidence>
<dbReference type="SUPFAM" id="SSF89919">
    <property type="entry name" value="Ribosome-binding factor A, RbfA"/>
    <property type="match status" value="1"/>
</dbReference>
<keyword evidence="2" id="KW-1185">Reference proteome</keyword>
<dbReference type="InterPro" id="IPR015946">
    <property type="entry name" value="KH_dom-like_a/b"/>
</dbReference>
<organism evidence="1 2">
    <name type="scientific">Symbiodinium necroappetens</name>
    <dbReference type="NCBI Taxonomy" id="1628268"/>
    <lineage>
        <taxon>Eukaryota</taxon>
        <taxon>Sar</taxon>
        <taxon>Alveolata</taxon>
        <taxon>Dinophyceae</taxon>
        <taxon>Suessiales</taxon>
        <taxon>Symbiodiniaceae</taxon>
        <taxon>Symbiodinium</taxon>
    </lineage>
</organism>
<reference evidence="1" key="1">
    <citation type="submission" date="2021-02" db="EMBL/GenBank/DDBJ databases">
        <authorList>
            <person name="Dougan E. K."/>
            <person name="Rhodes N."/>
            <person name="Thang M."/>
            <person name="Chan C."/>
        </authorList>
    </citation>
    <scope>NUCLEOTIDE SEQUENCE</scope>
</reference>
<proteinExistence type="predicted"/>
<dbReference type="Proteomes" id="UP000601435">
    <property type="component" value="Unassembled WGS sequence"/>
</dbReference>
<dbReference type="InterPro" id="IPR023799">
    <property type="entry name" value="RbfA_dom_sf"/>
</dbReference>
<name>A0A812QYI6_9DINO</name>
<gene>
    <name evidence="1" type="ORF">SNEC2469_LOCUS11308</name>
</gene>
<feature type="non-terminal residue" evidence="1">
    <location>
        <position position="1"/>
    </location>
</feature>
<accession>A0A812QYI6</accession>
<protein>
    <submittedName>
        <fullName evidence="1">Uncharacterized protein</fullName>
    </submittedName>
</protein>
<sequence length="442" mass="50979">MASRHLANLLRRGARGFSTRNFFQNINEQHLAKELAEIGRCGREGSEVESTLFDPKVRLRPHRRPSMAVAEAAARSASSEMDEADFQQSSRTKPWLHYESLRGATYPSGGTGPRWQDLTHAEAQRLQEMYMKKKMLDRKIRWLKLMELPNPEREAKRSLKLQQLKEAEEKRVPGGGDMYPVPFQDMHPGHSKLQRLEEGARLMELESRFRARIRQQKLQNAAIVKSQKPQVGELITDPIQRHVKRRLVRQREKIHEGVEATLHVNSSQIMHEHLKGAAVSIVRIRAKRPRSTQEIQYNLTSDHDPDWVQRQLNILAPKLRSQLAVNVNMGQTPNIKFVPYAKSQEVRRKYLWRFAKAIQNQIPVGGGVVKTNEQLAARLLGDLIRARHLALHEVARRRNALFTGVRTLSLNSWQHAVKLQGTVCRCDDWHDVYLPQLPVRAF</sequence>
<comment type="caution">
    <text evidence="1">The sequence shown here is derived from an EMBL/GenBank/DDBJ whole genome shotgun (WGS) entry which is preliminary data.</text>
</comment>
<dbReference type="AlphaFoldDB" id="A0A812QYI6"/>
<dbReference type="OrthoDB" id="418445at2759"/>
<dbReference type="EMBL" id="CAJNJA010017938">
    <property type="protein sequence ID" value="CAE7411375.1"/>
    <property type="molecule type" value="Genomic_DNA"/>
</dbReference>
<dbReference type="Gene3D" id="3.30.300.20">
    <property type="match status" value="1"/>
</dbReference>